<reference evidence="1" key="1">
    <citation type="submission" date="2018-05" db="EMBL/GenBank/DDBJ databases">
        <authorList>
            <person name="Lanie J.A."/>
            <person name="Ng W.-L."/>
            <person name="Kazmierczak K.M."/>
            <person name="Andrzejewski T.M."/>
            <person name="Davidsen T.M."/>
            <person name="Wayne K.J."/>
            <person name="Tettelin H."/>
            <person name="Glass J.I."/>
            <person name="Rusch D."/>
            <person name="Podicherti R."/>
            <person name="Tsui H.-C.T."/>
            <person name="Winkler M.E."/>
        </authorList>
    </citation>
    <scope>NUCLEOTIDE SEQUENCE</scope>
</reference>
<dbReference type="PROSITE" id="PS51257">
    <property type="entry name" value="PROKAR_LIPOPROTEIN"/>
    <property type="match status" value="1"/>
</dbReference>
<dbReference type="EMBL" id="UINC01215879">
    <property type="protein sequence ID" value="SVE41784.1"/>
    <property type="molecule type" value="Genomic_DNA"/>
</dbReference>
<feature type="non-terminal residue" evidence="1">
    <location>
        <position position="74"/>
    </location>
</feature>
<gene>
    <name evidence="1" type="ORF">METZ01_LOCUS494638</name>
</gene>
<sequence>MLGNMRKFLFPIILIIGVTVIACSRSNNIDESMVVGSIGRYPMASQEPAPGFAGPSVDPVEKAMVSQPMIVESE</sequence>
<protein>
    <submittedName>
        <fullName evidence="1">Uncharacterized protein</fullName>
    </submittedName>
</protein>
<evidence type="ECO:0000313" key="1">
    <source>
        <dbReference type="EMBL" id="SVE41784.1"/>
    </source>
</evidence>
<dbReference type="AlphaFoldDB" id="A0A383DBR4"/>
<name>A0A383DBR4_9ZZZZ</name>
<organism evidence="1">
    <name type="scientific">marine metagenome</name>
    <dbReference type="NCBI Taxonomy" id="408172"/>
    <lineage>
        <taxon>unclassified sequences</taxon>
        <taxon>metagenomes</taxon>
        <taxon>ecological metagenomes</taxon>
    </lineage>
</organism>
<proteinExistence type="predicted"/>
<accession>A0A383DBR4</accession>